<protein>
    <submittedName>
        <fullName evidence="2">Uncharacterized protein DUF1080</fullName>
    </submittedName>
</protein>
<evidence type="ECO:0000313" key="3">
    <source>
        <dbReference type="Proteomes" id="UP000317209"/>
    </source>
</evidence>
<proteinExistence type="predicted"/>
<feature type="domain" description="3-keto-alpha-glucoside-1,2-lyase/3-keto-2-hydroxy-glucal hydratase" evidence="1">
    <location>
        <begin position="10"/>
        <end position="281"/>
    </location>
</feature>
<comment type="caution">
    <text evidence="2">The sequence shown here is derived from an EMBL/GenBank/DDBJ whole genome shotgun (WGS) entry which is preliminary data.</text>
</comment>
<dbReference type="Gene3D" id="2.60.120.560">
    <property type="entry name" value="Exo-inulinase, domain 1"/>
    <property type="match status" value="1"/>
</dbReference>
<sequence>MTLDTHDETGFRPIFDGSTLSGWHAEPRVYGSLYPGGPHLTDYIEEHGMKIPEHPELHAARWFVEDGILIGEQSTPGYGGYLVSDATFGDFELVLEARPDWPADTGVMLRRKTDDWAGFQVLIDHRESGGIGGFFGNGLASFSALPFAVVSRRDENGTIVGLAADDPPTSVEPVTPEKIARLSYAADVNDFLDAWKFGEWNEIRIRCVGALPVITTWVNGVKIAELDTATLDSPDYDPDAVLAHLGTRGHLALEVHDNDEMFGDARWAPGAQCRWRNIRVRDIESQEQSA</sequence>
<dbReference type="OrthoDB" id="176168at2"/>
<dbReference type="AlphaFoldDB" id="A0A543BL50"/>
<dbReference type="Proteomes" id="UP000317209">
    <property type="component" value="Unassembled WGS sequence"/>
</dbReference>
<reference evidence="2 3" key="1">
    <citation type="submission" date="2019-06" db="EMBL/GenBank/DDBJ databases">
        <title>Sequencing the genomes of 1000 actinobacteria strains.</title>
        <authorList>
            <person name="Klenk H.-P."/>
        </authorList>
    </citation>
    <scope>NUCLEOTIDE SEQUENCE [LARGE SCALE GENOMIC DNA]</scope>
    <source>
        <strain evidence="2 3">DSM 20169</strain>
    </source>
</reference>
<dbReference type="EMBL" id="VFOX01000001">
    <property type="protein sequence ID" value="TQL85552.1"/>
    <property type="molecule type" value="Genomic_DNA"/>
</dbReference>
<dbReference type="RefSeq" id="WP_141871492.1">
    <property type="nucleotide sequence ID" value="NZ_VFOX01000001.1"/>
</dbReference>
<dbReference type="InterPro" id="IPR010496">
    <property type="entry name" value="AL/BT2_dom"/>
</dbReference>
<evidence type="ECO:0000259" key="1">
    <source>
        <dbReference type="Pfam" id="PF06439"/>
    </source>
</evidence>
<name>A0A543BL50_9MICO</name>
<evidence type="ECO:0000313" key="2">
    <source>
        <dbReference type="EMBL" id="TQL85552.1"/>
    </source>
</evidence>
<keyword evidence="3" id="KW-1185">Reference proteome</keyword>
<organism evidence="2 3">
    <name type="scientific">Microbacterium saperdae</name>
    <dbReference type="NCBI Taxonomy" id="69368"/>
    <lineage>
        <taxon>Bacteria</taxon>
        <taxon>Bacillati</taxon>
        <taxon>Actinomycetota</taxon>
        <taxon>Actinomycetes</taxon>
        <taxon>Micrococcales</taxon>
        <taxon>Microbacteriaceae</taxon>
        <taxon>Microbacterium</taxon>
    </lineage>
</organism>
<dbReference type="GO" id="GO:0016787">
    <property type="term" value="F:hydrolase activity"/>
    <property type="evidence" value="ECO:0007669"/>
    <property type="project" value="InterPro"/>
</dbReference>
<accession>A0A543BL50</accession>
<dbReference type="Pfam" id="PF06439">
    <property type="entry name" value="3keto-disac_hyd"/>
    <property type="match status" value="1"/>
</dbReference>
<gene>
    <name evidence="2" type="ORF">FB560_1174</name>
</gene>